<organism evidence="20 21">
    <name type="scientific">Fragilariopsis cylindrus CCMP1102</name>
    <dbReference type="NCBI Taxonomy" id="635003"/>
    <lineage>
        <taxon>Eukaryota</taxon>
        <taxon>Sar</taxon>
        <taxon>Stramenopiles</taxon>
        <taxon>Ochrophyta</taxon>
        <taxon>Bacillariophyta</taxon>
        <taxon>Bacillariophyceae</taxon>
        <taxon>Bacillariophycidae</taxon>
        <taxon>Bacillariales</taxon>
        <taxon>Bacillariaceae</taxon>
        <taxon>Fragilariopsis</taxon>
    </lineage>
</organism>
<proteinExistence type="inferred from homology"/>
<name>A0A1E7EVZ1_9STRA</name>
<evidence type="ECO:0000256" key="12">
    <source>
        <dbReference type="ARBA" id="ARBA00022968"/>
    </source>
</evidence>
<comment type="subcellular location">
    <subcellularLocation>
        <location evidence="2">Endoplasmic reticulum membrane</location>
        <topology evidence="2">Single-pass type II membrane protein</topology>
    </subcellularLocation>
    <subcellularLocation>
        <location evidence="1">Golgi apparatus membrane</location>
        <topology evidence="1">Single-pass type II membrane protein</topology>
    </subcellularLocation>
</comment>
<evidence type="ECO:0000256" key="3">
    <source>
        <dbReference type="ARBA" id="ARBA00004840"/>
    </source>
</evidence>
<reference evidence="20 21" key="1">
    <citation type="submission" date="2016-09" db="EMBL/GenBank/DDBJ databases">
        <title>Extensive genetic diversity and differential bi-allelic expression allows diatom success in the polar Southern Ocean.</title>
        <authorList>
            <consortium name="DOE Joint Genome Institute"/>
            <person name="Mock T."/>
            <person name="Otillar R.P."/>
            <person name="Strauss J."/>
            <person name="Dupont C."/>
            <person name="Frickenhaus S."/>
            <person name="Maumus F."/>
            <person name="Mcmullan M."/>
            <person name="Sanges R."/>
            <person name="Schmutz J."/>
            <person name="Toseland A."/>
            <person name="Valas R."/>
            <person name="Veluchamy A."/>
            <person name="Ward B.J."/>
            <person name="Allen A."/>
            <person name="Barry K."/>
            <person name="Falciatore A."/>
            <person name="Ferrante M."/>
            <person name="Fortunato A.E."/>
            <person name="Gloeckner G."/>
            <person name="Gruber A."/>
            <person name="Hipkin R."/>
            <person name="Janech M."/>
            <person name="Kroth P."/>
            <person name="Leese F."/>
            <person name="Lindquist E."/>
            <person name="Lyon B.R."/>
            <person name="Martin J."/>
            <person name="Mayer C."/>
            <person name="Parker M."/>
            <person name="Quesneville H."/>
            <person name="Raymond J."/>
            <person name="Uhlig C."/>
            <person name="Valentin K.U."/>
            <person name="Worden A.Z."/>
            <person name="Armbrust E.V."/>
            <person name="Bowler C."/>
            <person name="Green B."/>
            <person name="Moulton V."/>
            <person name="Van Oosterhout C."/>
            <person name="Grigoriev I."/>
        </authorList>
    </citation>
    <scope>NUCLEOTIDE SEQUENCE [LARGE SCALE GENOMIC DNA]</scope>
    <source>
        <strain evidence="20 21">CCMP1102</strain>
    </source>
</reference>
<gene>
    <name evidence="20" type="ORF">FRACYDRAFT_271170</name>
</gene>
<protein>
    <recommendedName>
        <fullName evidence="6">protein xylosyltransferase</fullName>
        <ecNumber evidence="6">2.4.2.26</ecNumber>
    </recommendedName>
    <alternativeName>
        <fullName evidence="18">Peptide O-xylosyltransferase</fullName>
    </alternativeName>
</protein>
<evidence type="ECO:0000256" key="5">
    <source>
        <dbReference type="ARBA" id="ARBA00010195"/>
    </source>
</evidence>
<evidence type="ECO:0000256" key="1">
    <source>
        <dbReference type="ARBA" id="ARBA00004323"/>
    </source>
</evidence>
<dbReference type="InterPro" id="IPR003406">
    <property type="entry name" value="Glyco_trans_14"/>
</dbReference>
<evidence type="ECO:0000256" key="2">
    <source>
        <dbReference type="ARBA" id="ARBA00004648"/>
    </source>
</evidence>
<evidence type="ECO:0000256" key="7">
    <source>
        <dbReference type="ARBA" id="ARBA00022676"/>
    </source>
</evidence>
<dbReference type="GO" id="GO:0005789">
    <property type="term" value="C:endoplasmic reticulum membrane"/>
    <property type="evidence" value="ECO:0007669"/>
    <property type="project" value="UniProtKB-SubCell"/>
</dbReference>
<evidence type="ECO:0000256" key="15">
    <source>
        <dbReference type="ARBA" id="ARBA00023136"/>
    </source>
</evidence>
<keyword evidence="15" id="KW-0472">Membrane</keyword>
<evidence type="ECO:0000256" key="8">
    <source>
        <dbReference type="ARBA" id="ARBA00022679"/>
    </source>
</evidence>
<dbReference type="GO" id="GO:0030158">
    <property type="term" value="F:protein xylosyltransferase activity"/>
    <property type="evidence" value="ECO:0007669"/>
    <property type="project" value="UniProtKB-EC"/>
</dbReference>
<evidence type="ECO:0000256" key="11">
    <source>
        <dbReference type="ARBA" id="ARBA00022824"/>
    </source>
</evidence>
<evidence type="ECO:0000256" key="4">
    <source>
        <dbReference type="ARBA" id="ARBA00005093"/>
    </source>
</evidence>
<dbReference type="PANTHER" id="PTHR46025">
    <property type="entry name" value="XYLOSYLTRANSFERASE OXT"/>
    <property type="match status" value="1"/>
</dbReference>
<dbReference type="UniPathway" id="UPA00756"/>
<evidence type="ECO:0000256" key="6">
    <source>
        <dbReference type="ARBA" id="ARBA00011972"/>
    </source>
</evidence>
<keyword evidence="13" id="KW-1133">Transmembrane helix</keyword>
<evidence type="ECO:0000313" key="20">
    <source>
        <dbReference type="EMBL" id="OEU10009.1"/>
    </source>
</evidence>
<evidence type="ECO:0000256" key="14">
    <source>
        <dbReference type="ARBA" id="ARBA00023034"/>
    </source>
</evidence>
<dbReference type="InParanoid" id="A0A1E7EVZ1"/>
<comment type="pathway">
    <text evidence="4">Glycan metabolism; heparan sulfate biosynthesis.</text>
</comment>
<dbReference type="Proteomes" id="UP000095751">
    <property type="component" value="Unassembled WGS sequence"/>
</dbReference>
<dbReference type="GO" id="GO:0046872">
    <property type="term" value="F:metal ion binding"/>
    <property type="evidence" value="ECO:0007669"/>
    <property type="project" value="UniProtKB-KW"/>
</dbReference>
<evidence type="ECO:0000313" key="21">
    <source>
        <dbReference type="Proteomes" id="UP000095751"/>
    </source>
</evidence>
<dbReference type="AlphaFoldDB" id="A0A1E7EVZ1"/>
<evidence type="ECO:0000256" key="13">
    <source>
        <dbReference type="ARBA" id="ARBA00022989"/>
    </source>
</evidence>
<dbReference type="OrthoDB" id="2019572at2759"/>
<comment type="pathway">
    <text evidence="3">Glycan metabolism; chondroitin sulfate biosynthesis.</text>
</comment>
<dbReference type="EMBL" id="KV784373">
    <property type="protein sequence ID" value="OEU10009.1"/>
    <property type="molecule type" value="Genomic_DNA"/>
</dbReference>
<keyword evidence="11" id="KW-0256">Endoplasmic reticulum</keyword>
<dbReference type="UniPathway" id="UPA00755"/>
<dbReference type="EC" id="2.4.2.26" evidence="6"/>
<evidence type="ECO:0000256" key="18">
    <source>
        <dbReference type="ARBA" id="ARBA00042865"/>
    </source>
</evidence>
<accession>A0A1E7EVZ1</accession>
<dbReference type="KEGG" id="fcy:FRACYDRAFT_271170"/>
<dbReference type="GO" id="GO:0000139">
    <property type="term" value="C:Golgi membrane"/>
    <property type="evidence" value="ECO:0007669"/>
    <property type="project" value="UniProtKB-SubCell"/>
</dbReference>
<evidence type="ECO:0000256" key="9">
    <source>
        <dbReference type="ARBA" id="ARBA00022692"/>
    </source>
</evidence>
<keyword evidence="12" id="KW-0735">Signal-anchor</keyword>
<keyword evidence="9" id="KW-0812">Transmembrane</keyword>
<evidence type="ECO:0000256" key="17">
    <source>
        <dbReference type="ARBA" id="ARBA00023180"/>
    </source>
</evidence>
<keyword evidence="8" id="KW-0808">Transferase</keyword>
<dbReference type="GO" id="GO:0015012">
    <property type="term" value="P:heparan sulfate proteoglycan biosynthetic process"/>
    <property type="evidence" value="ECO:0007669"/>
    <property type="project" value="UniProtKB-UniPathway"/>
</dbReference>
<comment type="catalytic activity">
    <reaction evidence="19">
        <text>UDP-alpha-D-xylose + L-seryl-[protein] = 3-O-(beta-D-xylosyl)-L-seryl-[protein] + UDP + H(+)</text>
        <dbReference type="Rhea" id="RHEA:50192"/>
        <dbReference type="Rhea" id="RHEA-COMP:9863"/>
        <dbReference type="Rhea" id="RHEA-COMP:12567"/>
        <dbReference type="ChEBI" id="CHEBI:15378"/>
        <dbReference type="ChEBI" id="CHEBI:29999"/>
        <dbReference type="ChEBI" id="CHEBI:57632"/>
        <dbReference type="ChEBI" id="CHEBI:58223"/>
        <dbReference type="ChEBI" id="CHEBI:132085"/>
        <dbReference type="EC" id="2.4.2.26"/>
    </reaction>
</comment>
<dbReference type="InterPro" id="IPR043538">
    <property type="entry name" value="XYLT"/>
</dbReference>
<evidence type="ECO:0000256" key="19">
    <source>
        <dbReference type="ARBA" id="ARBA00047847"/>
    </source>
</evidence>
<evidence type="ECO:0000256" key="10">
    <source>
        <dbReference type="ARBA" id="ARBA00022723"/>
    </source>
</evidence>
<keyword evidence="17" id="KW-0325">Glycoprotein</keyword>
<keyword evidence="7" id="KW-0328">Glycosyltransferase</keyword>
<comment type="similarity">
    <text evidence="5">Belongs to the glycosyltransferase 14 family. XylT subfamily.</text>
</comment>
<keyword evidence="10" id="KW-0479">Metal-binding</keyword>
<keyword evidence="16" id="KW-1015">Disulfide bond</keyword>
<keyword evidence="14" id="KW-0333">Golgi apparatus</keyword>
<evidence type="ECO:0000256" key="16">
    <source>
        <dbReference type="ARBA" id="ARBA00023157"/>
    </source>
</evidence>
<dbReference type="PANTHER" id="PTHR46025:SF3">
    <property type="entry name" value="XYLOSYLTRANSFERASE OXT"/>
    <property type="match status" value="1"/>
</dbReference>
<keyword evidence="21" id="KW-1185">Reference proteome</keyword>
<sequence length="344" mass="39856">MKSYYNSPLHKEIEACPCGSRIEVASVHDCVWGSWSMNLPTLWSMEKAVTEYAGKFDVYINLSGDTLPVYTQNRIARLFGGPLRGINFITSSACETGLVPTSLMDFPKKWHKRSHYSHQPATQLEYVDDEGVIHHDIEVDIYFGSQWMSLTPEYCEFIVRQLARPDSLSSRFRDWLIETGKLMSDETFFTSILMRYFPETIPKIDKDMFLQTANEDEDVSMYAIRYERMDEHVPSSNGYFPTEQRYEVPDSTGVEKPRPWGPYFLGTYDLNDIRLSGALYIRKVAQVIDPNLYRILPVEEPQQIPPISWPKDVQISPVPDWAKQITQLRKQAADKLKEKKEKNI</sequence>
<dbReference type="Pfam" id="PF02485">
    <property type="entry name" value="Branch"/>
    <property type="match status" value="1"/>
</dbReference>